<dbReference type="PRINTS" id="PR01012">
    <property type="entry name" value="NRPEPTIDEYR"/>
</dbReference>
<dbReference type="PRINTS" id="PR00237">
    <property type="entry name" value="GPCRRHODOPSN"/>
</dbReference>
<feature type="transmembrane region" description="Helical" evidence="10">
    <location>
        <begin position="51"/>
        <end position="73"/>
    </location>
</feature>
<feature type="transmembrane region" description="Helical" evidence="10">
    <location>
        <begin position="85"/>
        <end position="110"/>
    </location>
</feature>
<evidence type="ECO:0000256" key="2">
    <source>
        <dbReference type="ARBA" id="ARBA00010663"/>
    </source>
</evidence>
<dbReference type="Gene3D" id="1.20.1070.10">
    <property type="entry name" value="Rhodopsin 7-helix transmembrane proteins"/>
    <property type="match status" value="1"/>
</dbReference>
<dbReference type="SUPFAM" id="SSF81321">
    <property type="entry name" value="Family A G protein-coupled receptor-like"/>
    <property type="match status" value="1"/>
</dbReference>
<gene>
    <name evidence="12" type="ORF">MEDL_43841</name>
</gene>
<feature type="transmembrane region" description="Helical" evidence="10">
    <location>
        <begin position="122"/>
        <end position="141"/>
    </location>
</feature>
<evidence type="ECO:0000256" key="1">
    <source>
        <dbReference type="ARBA" id="ARBA00004141"/>
    </source>
</evidence>
<reference evidence="12" key="1">
    <citation type="submission" date="2021-03" db="EMBL/GenBank/DDBJ databases">
        <authorList>
            <person name="Bekaert M."/>
        </authorList>
    </citation>
    <scope>NUCLEOTIDE SEQUENCE</scope>
</reference>
<feature type="domain" description="G-protein coupled receptors family 1 profile" evidence="11">
    <location>
        <begin position="64"/>
        <end position="322"/>
    </location>
</feature>
<dbReference type="PROSITE" id="PS50262">
    <property type="entry name" value="G_PROTEIN_RECEP_F1_2"/>
    <property type="match status" value="1"/>
</dbReference>
<evidence type="ECO:0000256" key="5">
    <source>
        <dbReference type="ARBA" id="ARBA00023040"/>
    </source>
</evidence>
<dbReference type="PROSITE" id="PS00237">
    <property type="entry name" value="G_PROTEIN_RECEP_F1_1"/>
    <property type="match status" value="1"/>
</dbReference>
<dbReference type="OrthoDB" id="10053194at2759"/>
<evidence type="ECO:0000256" key="10">
    <source>
        <dbReference type="SAM" id="Phobius"/>
    </source>
</evidence>
<evidence type="ECO:0000259" key="11">
    <source>
        <dbReference type="PROSITE" id="PS50262"/>
    </source>
</evidence>
<feature type="transmembrane region" description="Helical" evidence="10">
    <location>
        <begin position="266"/>
        <end position="287"/>
    </location>
</feature>
<keyword evidence="6 10" id="KW-0472">Membrane</keyword>
<dbReference type="InterPro" id="IPR017452">
    <property type="entry name" value="GPCR_Rhodpsn_7TM"/>
</dbReference>
<name>A0A8S3THP1_MYTED</name>
<evidence type="ECO:0000256" key="3">
    <source>
        <dbReference type="ARBA" id="ARBA00022692"/>
    </source>
</evidence>
<dbReference type="Proteomes" id="UP000683360">
    <property type="component" value="Unassembled WGS sequence"/>
</dbReference>
<dbReference type="PANTHER" id="PTHR45695:SF9">
    <property type="entry name" value="LEUCOKININ RECEPTOR"/>
    <property type="match status" value="1"/>
</dbReference>
<protein>
    <submittedName>
        <fullName evidence="12">Rya-R</fullName>
    </submittedName>
</protein>
<feature type="transmembrane region" description="Helical" evidence="10">
    <location>
        <begin position="162"/>
        <end position="182"/>
    </location>
</feature>
<evidence type="ECO:0000313" key="12">
    <source>
        <dbReference type="EMBL" id="CAG2231035.1"/>
    </source>
</evidence>
<evidence type="ECO:0000256" key="8">
    <source>
        <dbReference type="ARBA" id="ARBA00023224"/>
    </source>
</evidence>
<accession>A0A8S3THP1</accession>
<dbReference type="SMART" id="SM01381">
    <property type="entry name" value="7TM_GPCR_Srsx"/>
    <property type="match status" value="1"/>
</dbReference>
<sequence>MSGSLKFGLNDKSTVMIEHHTMDNSTDKSFPVIDIDDVCVSEIGPWESFLLIMYSVVLIVAIFGNGVVCYLIINDHRMRSVTNLFLLNLAFSDIIKALMLPITIMANLIFHYWPFGSFTCPLGTYIQVVAVFSSALTMLAMSIDRYIAILHPLRPKITNKGVVLVLIIVWIMSAAVPLPTAITSKIVYSNDTDQCPKGQCIEVFTYMNRSVYSLVILLLQYFIPLMALACTYSRIGYIIWIKKTPGEAVPMRDERLANSKRKMVKMMIIVVLVYGMCWLPIHIVTLVGDYDPRLYEQEYTKLIWNTSFWLAMSHACYNPFVYVWMNKTFRRGFYKIFATCCCKKARRTNSLQEEHTMTMTLSTRNGHSGSHSGSNSV</sequence>
<evidence type="ECO:0000256" key="9">
    <source>
        <dbReference type="RuleBase" id="RU000688"/>
    </source>
</evidence>
<keyword evidence="5 9" id="KW-0297">G-protein coupled receptor</keyword>
<dbReference type="GO" id="GO:0004983">
    <property type="term" value="F:neuropeptide Y receptor activity"/>
    <property type="evidence" value="ECO:0007669"/>
    <property type="project" value="InterPro"/>
</dbReference>
<comment type="similarity">
    <text evidence="2 9">Belongs to the G-protein coupled receptor 1 family.</text>
</comment>
<keyword evidence="8 9" id="KW-0807">Transducer</keyword>
<dbReference type="InterPro" id="IPR000276">
    <property type="entry name" value="GPCR_Rhodpsn"/>
</dbReference>
<evidence type="ECO:0000256" key="4">
    <source>
        <dbReference type="ARBA" id="ARBA00022989"/>
    </source>
</evidence>
<dbReference type="EMBL" id="CAJPWZ010002131">
    <property type="protein sequence ID" value="CAG2231035.1"/>
    <property type="molecule type" value="Genomic_DNA"/>
</dbReference>
<keyword evidence="3 9" id="KW-0812">Transmembrane</keyword>
<organism evidence="12 13">
    <name type="scientific">Mytilus edulis</name>
    <name type="common">Blue mussel</name>
    <dbReference type="NCBI Taxonomy" id="6550"/>
    <lineage>
        <taxon>Eukaryota</taxon>
        <taxon>Metazoa</taxon>
        <taxon>Spiralia</taxon>
        <taxon>Lophotrochozoa</taxon>
        <taxon>Mollusca</taxon>
        <taxon>Bivalvia</taxon>
        <taxon>Autobranchia</taxon>
        <taxon>Pteriomorphia</taxon>
        <taxon>Mytilida</taxon>
        <taxon>Mytiloidea</taxon>
        <taxon>Mytilidae</taxon>
        <taxon>Mytilinae</taxon>
        <taxon>Mytilus</taxon>
    </lineage>
</organism>
<comment type="caution">
    <text evidence="12">The sequence shown here is derived from an EMBL/GenBank/DDBJ whole genome shotgun (WGS) entry which is preliminary data.</text>
</comment>
<keyword evidence="7 9" id="KW-0675">Receptor</keyword>
<proteinExistence type="inferred from homology"/>
<dbReference type="InterPro" id="IPR000611">
    <property type="entry name" value="NPY_rcpt"/>
</dbReference>
<dbReference type="AlphaFoldDB" id="A0A8S3THP1"/>
<feature type="transmembrane region" description="Helical" evidence="10">
    <location>
        <begin position="307"/>
        <end position="325"/>
    </location>
</feature>
<dbReference type="GO" id="GO:0005886">
    <property type="term" value="C:plasma membrane"/>
    <property type="evidence" value="ECO:0007669"/>
    <property type="project" value="TreeGrafter"/>
</dbReference>
<keyword evidence="13" id="KW-1185">Reference proteome</keyword>
<evidence type="ECO:0000256" key="6">
    <source>
        <dbReference type="ARBA" id="ARBA00023136"/>
    </source>
</evidence>
<comment type="subcellular location">
    <subcellularLocation>
        <location evidence="1">Membrane</location>
        <topology evidence="1">Multi-pass membrane protein</topology>
    </subcellularLocation>
</comment>
<feature type="transmembrane region" description="Helical" evidence="10">
    <location>
        <begin position="211"/>
        <end position="233"/>
    </location>
</feature>
<dbReference type="PANTHER" id="PTHR45695">
    <property type="entry name" value="LEUCOKININ RECEPTOR-RELATED"/>
    <property type="match status" value="1"/>
</dbReference>
<dbReference type="Pfam" id="PF00001">
    <property type="entry name" value="7tm_1"/>
    <property type="match status" value="1"/>
</dbReference>
<evidence type="ECO:0000256" key="7">
    <source>
        <dbReference type="ARBA" id="ARBA00023170"/>
    </source>
</evidence>
<evidence type="ECO:0000313" key="13">
    <source>
        <dbReference type="Proteomes" id="UP000683360"/>
    </source>
</evidence>
<keyword evidence="4 10" id="KW-1133">Transmembrane helix</keyword>